<dbReference type="GO" id="GO:0003676">
    <property type="term" value="F:nucleic acid binding"/>
    <property type="evidence" value="ECO:0007669"/>
    <property type="project" value="InterPro"/>
</dbReference>
<proteinExistence type="predicted"/>
<feature type="domain" description="RNase H type-1" evidence="1">
    <location>
        <begin position="27"/>
        <end position="104"/>
    </location>
</feature>
<dbReference type="PANTHER" id="PTHR47074">
    <property type="entry name" value="BNAC02G40300D PROTEIN"/>
    <property type="match status" value="1"/>
</dbReference>
<keyword evidence="3" id="KW-1185">Reference proteome</keyword>
<reference evidence="3" key="1">
    <citation type="submission" date="2016-06" db="EMBL/GenBank/DDBJ databases">
        <title>Parallel loss of symbiosis genes in relatives of nitrogen-fixing non-legume Parasponia.</title>
        <authorList>
            <person name="Van Velzen R."/>
            <person name="Holmer R."/>
            <person name="Bu F."/>
            <person name="Rutten L."/>
            <person name="Van Zeijl A."/>
            <person name="Liu W."/>
            <person name="Santuari L."/>
            <person name="Cao Q."/>
            <person name="Sharma T."/>
            <person name="Shen D."/>
            <person name="Roswanjaya Y."/>
            <person name="Wardhani T."/>
            <person name="Kalhor M.S."/>
            <person name="Jansen J."/>
            <person name="Van den Hoogen J."/>
            <person name="Gungor B."/>
            <person name="Hartog M."/>
            <person name="Hontelez J."/>
            <person name="Verver J."/>
            <person name="Yang W.-C."/>
            <person name="Schijlen E."/>
            <person name="Repin R."/>
            <person name="Schilthuizen M."/>
            <person name="Schranz E."/>
            <person name="Heidstra R."/>
            <person name="Miyata K."/>
            <person name="Fedorova E."/>
            <person name="Kohlen W."/>
            <person name="Bisseling T."/>
            <person name="Smit S."/>
            <person name="Geurts R."/>
        </authorList>
    </citation>
    <scope>NUCLEOTIDE SEQUENCE [LARGE SCALE GENOMIC DNA]</scope>
    <source>
        <strain evidence="3">cv. WU1-14</strain>
    </source>
</reference>
<dbReference type="CDD" id="cd06222">
    <property type="entry name" value="RNase_H_like"/>
    <property type="match status" value="1"/>
</dbReference>
<dbReference type="InterPro" id="IPR044730">
    <property type="entry name" value="RNase_H-like_dom_plant"/>
</dbReference>
<evidence type="ECO:0000313" key="3">
    <source>
        <dbReference type="Proteomes" id="UP000237105"/>
    </source>
</evidence>
<dbReference type="SUPFAM" id="SSF53098">
    <property type="entry name" value="Ribonuclease H-like"/>
    <property type="match status" value="1"/>
</dbReference>
<sequence length="121" mass="13203">MIEPCPPPTPNYQLRREKPGSGELKLNVDVACFPDGGYTRINGIIRDHSSLVRAAFSRRLVGCYDPLVAELLAIKTGLKFAKALGVLINILESDCNNAVNMIESFGGCSSPQLLLTILDHY</sequence>
<dbReference type="InterPro" id="IPR002156">
    <property type="entry name" value="RNaseH_domain"/>
</dbReference>
<dbReference type="InterPro" id="IPR052929">
    <property type="entry name" value="RNase_H-like_EbsB-rel"/>
</dbReference>
<dbReference type="InterPro" id="IPR012337">
    <property type="entry name" value="RNaseH-like_sf"/>
</dbReference>
<dbReference type="Proteomes" id="UP000237105">
    <property type="component" value="Unassembled WGS sequence"/>
</dbReference>
<dbReference type="AlphaFoldDB" id="A0A2P5DT63"/>
<name>A0A2P5DT63_PARAD</name>
<dbReference type="Pfam" id="PF13456">
    <property type="entry name" value="RVT_3"/>
    <property type="match status" value="1"/>
</dbReference>
<dbReference type="PANTHER" id="PTHR47074:SF48">
    <property type="entry name" value="POLYNUCLEOTIDYL TRANSFERASE, RIBONUCLEASE H-LIKE SUPERFAMILY PROTEIN"/>
    <property type="match status" value="1"/>
</dbReference>
<dbReference type="Gene3D" id="3.30.420.10">
    <property type="entry name" value="Ribonuclease H-like superfamily/Ribonuclease H"/>
    <property type="match status" value="1"/>
</dbReference>
<dbReference type="EMBL" id="JXTB01000018">
    <property type="protein sequence ID" value="PON76480.1"/>
    <property type="molecule type" value="Genomic_DNA"/>
</dbReference>
<dbReference type="OrthoDB" id="1906820at2759"/>
<evidence type="ECO:0000259" key="1">
    <source>
        <dbReference type="Pfam" id="PF13456"/>
    </source>
</evidence>
<comment type="caution">
    <text evidence="2">The sequence shown here is derived from an EMBL/GenBank/DDBJ whole genome shotgun (WGS) entry which is preliminary data.</text>
</comment>
<organism evidence="2 3">
    <name type="scientific">Parasponia andersonii</name>
    <name type="common">Sponia andersonii</name>
    <dbReference type="NCBI Taxonomy" id="3476"/>
    <lineage>
        <taxon>Eukaryota</taxon>
        <taxon>Viridiplantae</taxon>
        <taxon>Streptophyta</taxon>
        <taxon>Embryophyta</taxon>
        <taxon>Tracheophyta</taxon>
        <taxon>Spermatophyta</taxon>
        <taxon>Magnoliopsida</taxon>
        <taxon>eudicotyledons</taxon>
        <taxon>Gunneridae</taxon>
        <taxon>Pentapetalae</taxon>
        <taxon>rosids</taxon>
        <taxon>fabids</taxon>
        <taxon>Rosales</taxon>
        <taxon>Cannabaceae</taxon>
        <taxon>Parasponia</taxon>
    </lineage>
</organism>
<protein>
    <submittedName>
        <fullName evidence="2">Ribonuclease H-like domain containing protein</fullName>
    </submittedName>
</protein>
<dbReference type="InterPro" id="IPR036397">
    <property type="entry name" value="RNaseH_sf"/>
</dbReference>
<accession>A0A2P5DT63</accession>
<evidence type="ECO:0000313" key="2">
    <source>
        <dbReference type="EMBL" id="PON76480.1"/>
    </source>
</evidence>
<dbReference type="GO" id="GO:0004523">
    <property type="term" value="F:RNA-DNA hybrid ribonuclease activity"/>
    <property type="evidence" value="ECO:0007669"/>
    <property type="project" value="InterPro"/>
</dbReference>
<gene>
    <name evidence="2" type="ORF">PanWU01x14_035340</name>
</gene>